<dbReference type="PRINTS" id="PR00315">
    <property type="entry name" value="ELONGATNFCT"/>
</dbReference>
<dbReference type="Pfam" id="PF00679">
    <property type="entry name" value="EFG_C"/>
    <property type="match status" value="1"/>
</dbReference>
<dbReference type="Gene3D" id="3.30.230.10">
    <property type="match status" value="1"/>
</dbReference>
<protein>
    <submittedName>
        <fullName evidence="5">Ribosomal protection tetracycline resistance protein</fullName>
    </submittedName>
</protein>
<evidence type="ECO:0000313" key="6">
    <source>
        <dbReference type="Proteomes" id="UP001183585"/>
    </source>
</evidence>
<keyword evidence="6" id="KW-1185">Reference proteome</keyword>
<sequence length="656" mass="68725">MNPSHETAHARPDAPAGALRRCVNLGVVAHVDAGKTSLTEALLLRGGAIDRLGRVDDGTTQTDTTSQERQRGITIRAAVATFVVDGVAVNVVDTPGHPDFIAEVDRSLAVLDAAVLAVSAVEGVQAQTIVLFRALRRLGVPTVFFVNKIDRAGADPDRVLTAIARRLTPALVPLARVHHPGTPAAKAEPGDWDDPAWAEHVTARLADHDDTLLEAWIDPAQQLEQQRLRSSLSALTRSGAVHPVLFGSARTGEGVAQLIVTVTEIVPATVGDDGPGVAQVFKIERSAAGQRVCTVRMRGGTLRVRDRTLLGGGRTATVTGIEVFAPGGTAASDVTSAGQIARVRGLDTARIGDWIGTEQAAATSALPEPGLETRVVATDPAQQADLHRALADLADLDPLIAVRPDAGAARIRLYGAVQQEVLTDTLAAEYGIRVEFQETTMVCVERLAGTASAVLRMGDPGHQHHYSLGVTIEPAAPGSGVELVVAAPHITVPMHVYGNVEDYRTAVHEYLATPLAVGPHGWPVTDLRVTVVESDYPPAGPRAVAVKRTTELVVREAIRRAGTLVCEPTDRFELEAPAGTLSAVLGLLGRHGAVPGPPQVTGDLATITGTVPAAEVGALRTGLHAAAHGEGVLETVLDHYAPARNRLGVGRRPGPP</sequence>
<dbReference type="Proteomes" id="UP001183585">
    <property type="component" value="Unassembled WGS sequence"/>
</dbReference>
<dbReference type="Pfam" id="PF00009">
    <property type="entry name" value="GTP_EFTU"/>
    <property type="match status" value="1"/>
</dbReference>
<dbReference type="InterPro" id="IPR009000">
    <property type="entry name" value="Transl_B-barrel_sf"/>
</dbReference>
<dbReference type="InterPro" id="IPR014721">
    <property type="entry name" value="Ribsml_uS5_D2-typ_fold_subgr"/>
</dbReference>
<dbReference type="RefSeq" id="WP_274997420.1">
    <property type="nucleotide sequence ID" value="NZ_JAJQQP010000015.1"/>
</dbReference>
<dbReference type="InterPro" id="IPR000640">
    <property type="entry name" value="EFG_V-like"/>
</dbReference>
<dbReference type="Gene3D" id="3.30.70.870">
    <property type="entry name" value="Elongation Factor G (Translational Gtpase), domain 3"/>
    <property type="match status" value="1"/>
</dbReference>
<name>A0ABU2CUR6_9MICO</name>
<dbReference type="InterPro" id="IPR031157">
    <property type="entry name" value="G_TR_CS"/>
</dbReference>
<evidence type="ECO:0000256" key="1">
    <source>
        <dbReference type="ARBA" id="ARBA00022741"/>
    </source>
</evidence>
<dbReference type="SUPFAM" id="SSF54211">
    <property type="entry name" value="Ribosomal protein S5 domain 2-like"/>
    <property type="match status" value="1"/>
</dbReference>
<feature type="domain" description="Tr-type G" evidence="4">
    <location>
        <begin position="20"/>
        <end position="270"/>
    </location>
</feature>
<proteinExistence type="predicted"/>
<gene>
    <name evidence="5" type="ORF">J2S48_004590</name>
</gene>
<dbReference type="SUPFAM" id="SSF50447">
    <property type="entry name" value="Translation proteins"/>
    <property type="match status" value="1"/>
</dbReference>
<dbReference type="PROSITE" id="PS00301">
    <property type="entry name" value="G_TR_1"/>
    <property type="match status" value="1"/>
</dbReference>
<keyword evidence="2" id="KW-0648">Protein biosynthesis</keyword>
<dbReference type="InterPro" id="IPR020568">
    <property type="entry name" value="Ribosomal_Su5_D2-typ_SF"/>
</dbReference>
<dbReference type="EMBL" id="JAVDYE010000001">
    <property type="protein sequence ID" value="MDR7385075.1"/>
    <property type="molecule type" value="Genomic_DNA"/>
</dbReference>
<dbReference type="SUPFAM" id="SSF54980">
    <property type="entry name" value="EF-G C-terminal domain-like"/>
    <property type="match status" value="2"/>
</dbReference>
<dbReference type="InterPro" id="IPR005225">
    <property type="entry name" value="Small_GTP-bd"/>
</dbReference>
<evidence type="ECO:0000313" key="5">
    <source>
        <dbReference type="EMBL" id="MDR7385075.1"/>
    </source>
</evidence>
<keyword evidence="1" id="KW-0547">Nucleotide-binding</keyword>
<dbReference type="PRINTS" id="PR01037">
    <property type="entry name" value="TCRTETOQM"/>
</dbReference>
<keyword evidence="3" id="KW-0342">GTP-binding</keyword>
<evidence type="ECO:0000256" key="3">
    <source>
        <dbReference type="ARBA" id="ARBA00023134"/>
    </source>
</evidence>
<comment type="caution">
    <text evidence="5">The sequence shown here is derived from an EMBL/GenBank/DDBJ whole genome shotgun (WGS) entry which is preliminary data.</text>
</comment>
<dbReference type="InterPro" id="IPR027417">
    <property type="entry name" value="P-loop_NTPase"/>
</dbReference>
<evidence type="ECO:0000256" key="2">
    <source>
        <dbReference type="ARBA" id="ARBA00022917"/>
    </source>
</evidence>
<dbReference type="Gene3D" id="3.40.50.300">
    <property type="entry name" value="P-loop containing nucleotide triphosphate hydrolases"/>
    <property type="match status" value="1"/>
</dbReference>
<dbReference type="PANTHER" id="PTHR43261">
    <property type="entry name" value="TRANSLATION ELONGATION FACTOR G-RELATED"/>
    <property type="match status" value="1"/>
</dbReference>
<accession>A0ABU2CUR6</accession>
<dbReference type="PANTHER" id="PTHR43261:SF1">
    <property type="entry name" value="RIBOSOME-RELEASING FACTOR 2, MITOCHONDRIAL"/>
    <property type="match status" value="1"/>
</dbReference>
<dbReference type="InterPro" id="IPR000795">
    <property type="entry name" value="T_Tr_GTP-bd_dom"/>
</dbReference>
<reference evidence="5 6" key="1">
    <citation type="submission" date="2023-07" db="EMBL/GenBank/DDBJ databases">
        <title>Sequencing the genomes of 1000 actinobacteria strains.</title>
        <authorList>
            <person name="Klenk H.-P."/>
        </authorList>
    </citation>
    <scope>NUCLEOTIDE SEQUENCE [LARGE SCALE GENOMIC DNA]</scope>
    <source>
        <strain evidence="5 6">DSM 45554</strain>
    </source>
</reference>
<dbReference type="InterPro" id="IPR035647">
    <property type="entry name" value="EFG_III/V"/>
</dbReference>
<dbReference type="PROSITE" id="PS51722">
    <property type="entry name" value="G_TR_2"/>
    <property type="match status" value="1"/>
</dbReference>
<dbReference type="NCBIfam" id="TIGR00231">
    <property type="entry name" value="small_GTP"/>
    <property type="match status" value="1"/>
</dbReference>
<dbReference type="SUPFAM" id="SSF52540">
    <property type="entry name" value="P-loop containing nucleoside triphosphate hydrolases"/>
    <property type="match status" value="1"/>
</dbReference>
<dbReference type="Gene3D" id="2.40.30.10">
    <property type="entry name" value="Translation factors"/>
    <property type="match status" value="1"/>
</dbReference>
<evidence type="ECO:0000259" key="4">
    <source>
        <dbReference type="PROSITE" id="PS51722"/>
    </source>
</evidence>
<organism evidence="5 6">
    <name type="scientific">Promicromonospora iranensis</name>
    <dbReference type="NCBI Taxonomy" id="1105144"/>
    <lineage>
        <taxon>Bacteria</taxon>
        <taxon>Bacillati</taxon>
        <taxon>Actinomycetota</taxon>
        <taxon>Actinomycetes</taxon>
        <taxon>Micrococcales</taxon>
        <taxon>Promicromonosporaceae</taxon>
        <taxon>Promicromonospora</taxon>
    </lineage>
</organism>